<accession>A0ABT7MXK7</accession>
<dbReference type="EMBL" id="JASXSZ010000002">
    <property type="protein sequence ID" value="MDL9979188.1"/>
    <property type="molecule type" value="Genomic_DNA"/>
</dbReference>
<name>A0ABT7MXK7_9MICO</name>
<comment type="caution">
    <text evidence="1">The sequence shown here is derived from an EMBL/GenBank/DDBJ whole genome shotgun (WGS) entry which is preliminary data.</text>
</comment>
<dbReference type="Gene3D" id="3.30.530.20">
    <property type="match status" value="1"/>
</dbReference>
<organism evidence="1 2">
    <name type="scientific">Microbacterium candidum</name>
    <dbReference type="NCBI Taxonomy" id="3041922"/>
    <lineage>
        <taxon>Bacteria</taxon>
        <taxon>Bacillati</taxon>
        <taxon>Actinomycetota</taxon>
        <taxon>Actinomycetes</taxon>
        <taxon>Micrococcales</taxon>
        <taxon>Microbacteriaceae</taxon>
        <taxon>Microbacterium</taxon>
    </lineage>
</organism>
<keyword evidence="2" id="KW-1185">Reference proteome</keyword>
<reference evidence="1 2" key="1">
    <citation type="submission" date="2023-06" db="EMBL/GenBank/DDBJ databases">
        <title>Microbacterium sp. nov., isolated from a waste landfill.</title>
        <authorList>
            <person name="Wen W."/>
        </authorList>
    </citation>
    <scope>NUCLEOTIDE SEQUENCE [LARGE SCALE GENOMIC DNA]</scope>
    <source>
        <strain evidence="1 2">ASV49</strain>
    </source>
</reference>
<gene>
    <name evidence="1" type="ORF">QSV35_07570</name>
</gene>
<dbReference type="RefSeq" id="WP_286288053.1">
    <property type="nucleotide sequence ID" value="NZ_JASXSZ010000002.1"/>
</dbReference>
<dbReference type="Pfam" id="PF10604">
    <property type="entry name" value="Polyketide_cyc2"/>
    <property type="match status" value="1"/>
</dbReference>
<proteinExistence type="predicted"/>
<evidence type="ECO:0000313" key="1">
    <source>
        <dbReference type="EMBL" id="MDL9979188.1"/>
    </source>
</evidence>
<protein>
    <submittedName>
        <fullName evidence="1">SRPBCC family protein</fullName>
    </submittedName>
</protein>
<evidence type="ECO:0000313" key="2">
    <source>
        <dbReference type="Proteomes" id="UP001235064"/>
    </source>
</evidence>
<sequence length="151" mass="16172">MAFTLAVDIHAAPADVFAFVADFTKTPQWYSAVQRVEHLSGDGGAGTRYIVHRRLPGGPAINIVQVSAYLAGQEVSFTSVEGPTPFTYRYRIQPASGGARLQLDGSISGAGLTGPAQFLGPFAERFFSRGMQDNLGSLKRLIEQPTSPRTA</sequence>
<dbReference type="SUPFAM" id="SSF55961">
    <property type="entry name" value="Bet v1-like"/>
    <property type="match status" value="1"/>
</dbReference>
<dbReference type="Proteomes" id="UP001235064">
    <property type="component" value="Unassembled WGS sequence"/>
</dbReference>
<dbReference type="InterPro" id="IPR019587">
    <property type="entry name" value="Polyketide_cyclase/dehydratase"/>
</dbReference>
<dbReference type="InterPro" id="IPR023393">
    <property type="entry name" value="START-like_dom_sf"/>
</dbReference>